<reference evidence="1 2" key="1">
    <citation type="submission" date="2014-10" db="EMBL/GenBank/DDBJ databases">
        <title>Genome sequence of Novosphingobium malaysiense MUSC 273(T).</title>
        <authorList>
            <person name="Lee L.-H."/>
        </authorList>
    </citation>
    <scope>NUCLEOTIDE SEQUENCE [LARGE SCALE GENOMIC DNA]</scope>
    <source>
        <strain evidence="1 2">MUSC 273</strain>
    </source>
</reference>
<dbReference type="EMBL" id="JTDI01000002">
    <property type="protein sequence ID" value="KHK92658.1"/>
    <property type="molecule type" value="Genomic_DNA"/>
</dbReference>
<dbReference type="InterPro" id="IPR029068">
    <property type="entry name" value="Glyas_Bleomycin-R_OHBP_Dase"/>
</dbReference>
<dbReference type="STRING" id="1348853.LK12_07850"/>
<protein>
    <recommendedName>
        <fullName evidence="3">Methylmalonyl-CoA epimerase</fullName>
    </recommendedName>
</protein>
<dbReference type="AlphaFoldDB" id="A0A0B1ZU27"/>
<evidence type="ECO:0000313" key="2">
    <source>
        <dbReference type="Proteomes" id="UP000031057"/>
    </source>
</evidence>
<dbReference type="OrthoDB" id="9792173at2"/>
<dbReference type="RefSeq" id="WP_039281374.1">
    <property type="nucleotide sequence ID" value="NZ_JTDI01000002.1"/>
</dbReference>
<accession>A0A0B1ZU27</accession>
<dbReference type="SUPFAM" id="SSF54593">
    <property type="entry name" value="Glyoxalase/Bleomycin resistance protein/Dihydroxybiphenyl dioxygenase"/>
    <property type="match status" value="1"/>
</dbReference>
<dbReference type="Pfam" id="PF13669">
    <property type="entry name" value="Glyoxalase_4"/>
    <property type="match status" value="1"/>
</dbReference>
<sequence length="173" mass="19082">MTGFSDFTQNCWVVSDIDEAVRRWHATTGIGPFFLLRSPTVGDFHYRGVAGELEMDVALAQAGDIQIELIQPKGEGPSAYRDACPPGGEVFHHLGKMTRNYDRDFAHYSQAGFALAQNGLAGDSRFGYFDTRGVLGMMVELIEMKPGLEAMFSMIAEAAQGWDGSDPYRTIDF</sequence>
<comment type="caution">
    <text evidence="1">The sequence shown here is derived from an EMBL/GenBank/DDBJ whole genome shotgun (WGS) entry which is preliminary data.</text>
</comment>
<gene>
    <name evidence="1" type="ORF">LK12_07850</name>
</gene>
<keyword evidence="2" id="KW-1185">Reference proteome</keyword>
<dbReference type="Proteomes" id="UP000031057">
    <property type="component" value="Unassembled WGS sequence"/>
</dbReference>
<proteinExistence type="predicted"/>
<evidence type="ECO:0008006" key="3">
    <source>
        <dbReference type="Google" id="ProtNLM"/>
    </source>
</evidence>
<evidence type="ECO:0000313" key="1">
    <source>
        <dbReference type="EMBL" id="KHK92658.1"/>
    </source>
</evidence>
<organism evidence="1 2">
    <name type="scientific">Novosphingobium malaysiense</name>
    <dbReference type="NCBI Taxonomy" id="1348853"/>
    <lineage>
        <taxon>Bacteria</taxon>
        <taxon>Pseudomonadati</taxon>
        <taxon>Pseudomonadota</taxon>
        <taxon>Alphaproteobacteria</taxon>
        <taxon>Sphingomonadales</taxon>
        <taxon>Sphingomonadaceae</taxon>
        <taxon>Novosphingobium</taxon>
    </lineage>
</organism>
<dbReference type="Gene3D" id="3.10.180.10">
    <property type="entry name" value="2,3-Dihydroxybiphenyl 1,2-Dioxygenase, domain 1"/>
    <property type="match status" value="1"/>
</dbReference>
<name>A0A0B1ZU27_9SPHN</name>